<dbReference type="AlphaFoldDB" id="A0A5B9MGP1"/>
<dbReference type="KEGG" id="smam:Mal15_37350"/>
<evidence type="ECO:0000313" key="1">
    <source>
        <dbReference type="EMBL" id="QEF99669.1"/>
    </source>
</evidence>
<protein>
    <recommendedName>
        <fullName evidence="3">Response regulatory domain-containing protein</fullName>
    </recommendedName>
</protein>
<gene>
    <name evidence="1" type="ORF">Mal15_37350</name>
</gene>
<evidence type="ECO:0008006" key="3">
    <source>
        <dbReference type="Google" id="ProtNLM"/>
    </source>
</evidence>
<proteinExistence type="predicted"/>
<dbReference type="RefSeq" id="WP_147869032.1">
    <property type="nucleotide sequence ID" value="NZ_CP036264.1"/>
</dbReference>
<dbReference type="Proteomes" id="UP000321353">
    <property type="component" value="Chromosome"/>
</dbReference>
<dbReference type="EMBL" id="CP036264">
    <property type="protein sequence ID" value="QEF99669.1"/>
    <property type="molecule type" value="Genomic_DNA"/>
</dbReference>
<name>A0A5B9MGP1_9BACT</name>
<evidence type="ECO:0000313" key="2">
    <source>
        <dbReference type="Proteomes" id="UP000321353"/>
    </source>
</evidence>
<sequence>MKSTRILLTIEHQLHAQLLKRFLNSEPEFELVGEAQSVLEILVLINREKPDLWIHSWEQSAALEGVLSHVYGCHPNLSVVRFCPNEQGGCAQIQLDSLATFFGFAKSLRQMEESA</sequence>
<reference evidence="1 2" key="1">
    <citation type="submission" date="2019-02" db="EMBL/GenBank/DDBJ databases">
        <title>Planctomycetal bacteria perform biofilm scaping via a novel small molecule.</title>
        <authorList>
            <person name="Jeske O."/>
            <person name="Boedeker C."/>
            <person name="Wiegand S."/>
            <person name="Breitling P."/>
            <person name="Kallscheuer N."/>
            <person name="Jogler M."/>
            <person name="Rohde M."/>
            <person name="Petersen J."/>
            <person name="Medema M.H."/>
            <person name="Surup F."/>
            <person name="Jogler C."/>
        </authorList>
    </citation>
    <scope>NUCLEOTIDE SEQUENCE [LARGE SCALE GENOMIC DNA]</scope>
    <source>
        <strain evidence="1 2">Mal15</strain>
    </source>
</reference>
<accession>A0A5B9MGP1</accession>
<dbReference type="Gene3D" id="3.40.50.2300">
    <property type="match status" value="1"/>
</dbReference>
<organism evidence="1 2">
    <name type="scientific">Stieleria maiorica</name>
    <dbReference type="NCBI Taxonomy" id="2795974"/>
    <lineage>
        <taxon>Bacteria</taxon>
        <taxon>Pseudomonadati</taxon>
        <taxon>Planctomycetota</taxon>
        <taxon>Planctomycetia</taxon>
        <taxon>Pirellulales</taxon>
        <taxon>Pirellulaceae</taxon>
        <taxon>Stieleria</taxon>
    </lineage>
</organism>
<keyword evidence="2" id="KW-1185">Reference proteome</keyword>